<evidence type="ECO:0000259" key="5">
    <source>
        <dbReference type="Pfam" id="PF13280"/>
    </source>
</evidence>
<comment type="caution">
    <text evidence="7">The sequence shown here is derived from an EMBL/GenBank/DDBJ whole genome shotgun (WGS) entry which is preliminary data.</text>
</comment>
<keyword evidence="8" id="KW-1185">Reference proteome</keyword>
<feature type="domain" description="Helix-turn-helix type 11" evidence="4">
    <location>
        <begin position="8"/>
        <end position="54"/>
    </location>
</feature>
<dbReference type="EMBL" id="JACJTB010000069">
    <property type="protein sequence ID" value="MBD2598362.1"/>
    <property type="molecule type" value="Genomic_DNA"/>
</dbReference>
<dbReference type="Pfam" id="PF25583">
    <property type="entry name" value="WCX"/>
    <property type="match status" value="1"/>
</dbReference>
<dbReference type="PANTHER" id="PTHR34580">
    <property type="match status" value="1"/>
</dbReference>
<dbReference type="Proteomes" id="UP000603457">
    <property type="component" value="Unassembled WGS sequence"/>
</dbReference>
<dbReference type="InterPro" id="IPR018356">
    <property type="entry name" value="Tscrpt_reg_HTH_DeoR_CS"/>
</dbReference>
<dbReference type="Pfam" id="PF13280">
    <property type="entry name" value="WYL"/>
    <property type="match status" value="1"/>
</dbReference>
<dbReference type="Pfam" id="PF08279">
    <property type="entry name" value="HTH_11"/>
    <property type="match status" value="1"/>
</dbReference>
<evidence type="ECO:0000259" key="4">
    <source>
        <dbReference type="Pfam" id="PF08279"/>
    </source>
</evidence>
<dbReference type="PIRSF" id="PIRSF016838">
    <property type="entry name" value="PafC"/>
    <property type="match status" value="1"/>
</dbReference>
<keyword evidence="2" id="KW-0238">DNA-binding</keyword>
<dbReference type="PROSITE" id="PS52050">
    <property type="entry name" value="WYL"/>
    <property type="match status" value="1"/>
</dbReference>
<dbReference type="InterPro" id="IPR013196">
    <property type="entry name" value="HTH_11"/>
</dbReference>
<dbReference type="PROSITE" id="PS00894">
    <property type="entry name" value="HTH_DEOR_1"/>
    <property type="match status" value="1"/>
</dbReference>
<accession>A0ABR8G563</accession>
<dbReference type="SUPFAM" id="SSF46785">
    <property type="entry name" value="Winged helix' DNA-binding domain"/>
    <property type="match status" value="1"/>
</dbReference>
<dbReference type="InterPro" id="IPR051534">
    <property type="entry name" value="CBASS_pafABC_assoc_protein"/>
</dbReference>
<protein>
    <submittedName>
        <fullName evidence="7">Transcriptional regulator</fullName>
    </submittedName>
</protein>
<organism evidence="7 8">
    <name type="scientific">Nostoc spongiaeforme FACHB-130</name>
    <dbReference type="NCBI Taxonomy" id="1357510"/>
    <lineage>
        <taxon>Bacteria</taxon>
        <taxon>Bacillati</taxon>
        <taxon>Cyanobacteriota</taxon>
        <taxon>Cyanophyceae</taxon>
        <taxon>Nostocales</taxon>
        <taxon>Nostocaceae</taxon>
        <taxon>Nostoc</taxon>
    </lineage>
</organism>
<dbReference type="Gene3D" id="1.10.10.10">
    <property type="entry name" value="Winged helix-like DNA-binding domain superfamily/Winged helix DNA-binding domain"/>
    <property type="match status" value="1"/>
</dbReference>
<dbReference type="InterPro" id="IPR036390">
    <property type="entry name" value="WH_DNA-bd_sf"/>
</dbReference>
<dbReference type="InterPro" id="IPR057727">
    <property type="entry name" value="WCX_dom"/>
</dbReference>
<evidence type="ECO:0000256" key="3">
    <source>
        <dbReference type="ARBA" id="ARBA00023163"/>
    </source>
</evidence>
<evidence type="ECO:0000259" key="6">
    <source>
        <dbReference type="Pfam" id="PF25583"/>
    </source>
</evidence>
<proteinExistence type="predicted"/>
<evidence type="ECO:0000256" key="2">
    <source>
        <dbReference type="ARBA" id="ARBA00023125"/>
    </source>
</evidence>
<evidence type="ECO:0000256" key="1">
    <source>
        <dbReference type="ARBA" id="ARBA00023015"/>
    </source>
</evidence>
<feature type="domain" description="WYL" evidence="5">
    <location>
        <begin position="144"/>
        <end position="211"/>
    </location>
</feature>
<gene>
    <name evidence="7" type="ORF">H6G74_29135</name>
</gene>
<keyword evidence="3" id="KW-0804">Transcription</keyword>
<name>A0ABR8G563_9NOSO</name>
<reference evidence="7 8" key="1">
    <citation type="journal article" date="2020" name="ISME J.">
        <title>Comparative genomics reveals insights into cyanobacterial evolution and habitat adaptation.</title>
        <authorList>
            <person name="Chen M.Y."/>
            <person name="Teng W.K."/>
            <person name="Zhao L."/>
            <person name="Hu C.X."/>
            <person name="Zhou Y.K."/>
            <person name="Han B.P."/>
            <person name="Song L.R."/>
            <person name="Shu W.S."/>
        </authorList>
    </citation>
    <scope>NUCLEOTIDE SEQUENCE [LARGE SCALE GENOMIC DNA]</scope>
    <source>
        <strain evidence="7 8">FACHB-130</strain>
    </source>
</reference>
<evidence type="ECO:0000313" key="8">
    <source>
        <dbReference type="Proteomes" id="UP000603457"/>
    </source>
</evidence>
<dbReference type="InterPro" id="IPR026881">
    <property type="entry name" value="WYL_dom"/>
</dbReference>
<keyword evidence="1" id="KW-0805">Transcription regulation</keyword>
<evidence type="ECO:0000313" key="7">
    <source>
        <dbReference type="EMBL" id="MBD2598362.1"/>
    </source>
</evidence>
<dbReference type="InterPro" id="IPR028349">
    <property type="entry name" value="PafC-like"/>
</dbReference>
<sequence>MSRHLERLLQLDSLLRTRQRPTTVSLAQELEVSERTIRNDLAFLKDRFHAPLEYSHKLGHHYTEPEWRLPSIPLSKGELFALTVGARMLEAYAGSPYALQLRSAIARLSERLPETIWVNMQQLAQEYILFGAGAETDLDPDIWHKIEDACSLRKRVMMTYYTASRNTTSERKLDPYLLLVYRGTNLYLIGYCHTRQEFRWFRIDRITKLEILPEDYTPDPNFNIKEYIGSVFQHEVGDKQLDVEIWFDSKTAPYIRERRWHYTQGIEEHSDGSLTLKMSVRGINDLKRWVMWYGKGAIVKSPPELVELVKDEIEGMRKNYTLSPGCKS</sequence>
<dbReference type="RefSeq" id="WP_190971027.1">
    <property type="nucleotide sequence ID" value="NZ_JACJTB010000069.1"/>
</dbReference>
<feature type="domain" description="WCX" evidence="6">
    <location>
        <begin position="241"/>
        <end position="316"/>
    </location>
</feature>
<dbReference type="PANTHER" id="PTHR34580:SF9">
    <property type="entry name" value="SLL5097 PROTEIN"/>
    <property type="match status" value="1"/>
</dbReference>
<dbReference type="InterPro" id="IPR036388">
    <property type="entry name" value="WH-like_DNA-bd_sf"/>
</dbReference>